<dbReference type="AlphaFoldDB" id="A0ABD2BGE0"/>
<evidence type="ECO:0000313" key="2">
    <source>
        <dbReference type="EMBL" id="KAL2731826.1"/>
    </source>
</evidence>
<feature type="compositionally biased region" description="Basic and acidic residues" evidence="1">
    <location>
        <begin position="52"/>
        <end position="63"/>
    </location>
</feature>
<name>A0ABD2BGE0_VESSQ</name>
<protein>
    <submittedName>
        <fullName evidence="2">Krueppel-like factor 6 isoform X2</fullName>
    </submittedName>
</protein>
<gene>
    <name evidence="2" type="ORF">V1478_004514</name>
</gene>
<dbReference type="CDD" id="cd21973">
    <property type="entry name" value="KLF6_7_N-like"/>
    <property type="match status" value="1"/>
</dbReference>
<dbReference type="Proteomes" id="UP001607302">
    <property type="component" value="Unassembled WGS sequence"/>
</dbReference>
<proteinExistence type="predicted"/>
<accession>A0ABD2BGE0</accession>
<evidence type="ECO:0000313" key="3">
    <source>
        <dbReference type="Proteomes" id="UP001607302"/>
    </source>
</evidence>
<feature type="compositionally biased region" description="Acidic residues" evidence="1">
    <location>
        <begin position="31"/>
        <end position="40"/>
    </location>
</feature>
<reference evidence="2 3" key="1">
    <citation type="journal article" date="2024" name="Ann. Entomol. Soc. Am.">
        <title>Genomic analyses of the southern and eastern yellowjacket wasps (Hymenoptera: Vespidae) reveal evolutionary signatures of social life.</title>
        <authorList>
            <person name="Catto M.A."/>
            <person name="Caine P.B."/>
            <person name="Orr S.E."/>
            <person name="Hunt B.G."/>
            <person name="Goodisman M.A.D."/>
        </authorList>
    </citation>
    <scope>NUCLEOTIDE SEQUENCE [LARGE SCALE GENOMIC DNA]</scope>
    <source>
        <strain evidence="2">233</strain>
        <tissue evidence="2">Head and thorax</tissue>
    </source>
</reference>
<feature type="compositionally biased region" description="Basic and acidic residues" evidence="1">
    <location>
        <begin position="253"/>
        <end position="271"/>
    </location>
</feature>
<sequence>MSLAALLMSNKTIRRLVIKILKTEEEKEEKQEEGEEEEDEKGQKKKKKKKEKTTNKKEREIKSTQRRHVTMDILPSGNIFRELQDIHDTGYFSAQPSLEDHWQQLPFSSFGFHFCDKIVGDDSDGGWWVVLEEKEGGEIRDSKIKKVTITIRSFVKRYNYEIIQVVRRKKSEDGAPTFSRKLAVEDELKENVEFVSKHLETMILVGIGSNCGDGGSDAGGSGGGGGGGGGGDGDGGGGGGGGGVPADRVAGIETRRWKTDIDRPAVSLSDR</sequence>
<feature type="region of interest" description="Disordered" evidence="1">
    <location>
        <begin position="218"/>
        <end position="271"/>
    </location>
</feature>
<feature type="region of interest" description="Disordered" evidence="1">
    <location>
        <begin position="24"/>
        <end position="64"/>
    </location>
</feature>
<comment type="caution">
    <text evidence="2">The sequence shown here is derived from an EMBL/GenBank/DDBJ whole genome shotgun (WGS) entry which is preliminary data.</text>
</comment>
<evidence type="ECO:0000256" key="1">
    <source>
        <dbReference type="SAM" id="MobiDB-lite"/>
    </source>
</evidence>
<feature type="compositionally biased region" description="Gly residues" evidence="1">
    <location>
        <begin position="218"/>
        <end position="244"/>
    </location>
</feature>
<dbReference type="EMBL" id="JAUDFV010000102">
    <property type="protein sequence ID" value="KAL2731826.1"/>
    <property type="molecule type" value="Genomic_DNA"/>
</dbReference>
<keyword evidence="3" id="KW-1185">Reference proteome</keyword>
<organism evidence="2 3">
    <name type="scientific">Vespula squamosa</name>
    <name type="common">Southern yellow jacket</name>
    <name type="synonym">Wasp</name>
    <dbReference type="NCBI Taxonomy" id="30214"/>
    <lineage>
        <taxon>Eukaryota</taxon>
        <taxon>Metazoa</taxon>
        <taxon>Ecdysozoa</taxon>
        <taxon>Arthropoda</taxon>
        <taxon>Hexapoda</taxon>
        <taxon>Insecta</taxon>
        <taxon>Pterygota</taxon>
        <taxon>Neoptera</taxon>
        <taxon>Endopterygota</taxon>
        <taxon>Hymenoptera</taxon>
        <taxon>Apocrita</taxon>
        <taxon>Aculeata</taxon>
        <taxon>Vespoidea</taxon>
        <taxon>Vespidae</taxon>
        <taxon>Vespinae</taxon>
        <taxon>Vespula</taxon>
    </lineage>
</organism>